<keyword evidence="3" id="KW-1185">Reference proteome</keyword>
<dbReference type="CDD" id="cd20303">
    <property type="entry name" value="cupin_ChrR_1"/>
    <property type="match status" value="2"/>
</dbReference>
<dbReference type="RefSeq" id="WP_273598498.1">
    <property type="nucleotide sequence ID" value="NZ_JAQQXT010000001.1"/>
</dbReference>
<feature type="domain" description="ChrR-like cupin" evidence="1">
    <location>
        <begin position="120"/>
        <end position="223"/>
    </location>
</feature>
<reference evidence="2 3" key="1">
    <citation type="submission" date="2022-10" db="EMBL/GenBank/DDBJ databases">
        <title>Paucibacter sp. hw1 Genome sequencing.</title>
        <authorList>
            <person name="Park S."/>
        </authorList>
    </citation>
    <scope>NUCLEOTIDE SEQUENCE [LARGE SCALE GENOMIC DNA]</scope>
    <source>
        <strain evidence="3">hw1</strain>
    </source>
</reference>
<organism evidence="2 3">
    <name type="scientific">Roseateles albus</name>
    <dbReference type="NCBI Taxonomy" id="2987525"/>
    <lineage>
        <taxon>Bacteria</taxon>
        <taxon>Pseudomonadati</taxon>
        <taxon>Pseudomonadota</taxon>
        <taxon>Betaproteobacteria</taxon>
        <taxon>Burkholderiales</taxon>
        <taxon>Sphaerotilaceae</taxon>
        <taxon>Roseateles</taxon>
    </lineage>
</organism>
<proteinExistence type="predicted"/>
<evidence type="ECO:0000313" key="3">
    <source>
        <dbReference type="Proteomes" id="UP001221189"/>
    </source>
</evidence>
<name>A0ABT5KB47_9BURK</name>
<dbReference type="Proteomes" id="UP001221189">
    <property type="component" value="Unassembled WGS sequence"/>
</dbReference>
<gene>
    <name evidence="2" type="ORF">PRZ03_00325</name>
</gene>
<dbReference type="InterPro" id="IPR025979">
    <property type="entry name" value="ChrR-like_cupin_dom"/>
</dbReference>
<comment type="caution">
    <text evidence="2">The sequence shown here is derived from an EMBL/GenBank/DDBJ whole genome shotgun (WGS) entry which is preliminary data.</text>
</comment>
<accession>A0ABT5KB47</accession>
<dbReference type="Gene3D" id="2.60.120.10">
    <property type="entry name" value="Jelly Rolls"/>
    <property type="match status" value="1"/>
</dbReference>
<dbReference type="EMBL" id="JAQQXT010000001">
    <property type="protein sequence ID" value="MDC8769996.1"/>
    <property type="molecule type" value="Genomic_DNA"/>
</dbReference>
<evidence type="ECO:0000313" key="2">
    <source>
        <dbReference type="EMBL" id="MDC8769996.1"/>
    </source>
</evidence>
<protein>
    <submittedName>
        <fullName evidence="2">Cupin domain-containing protein</fullName>
    </submittedName>
</protein>
<dbReference type="InterPro" id="IPR011051">
    <property type="entry name" value="RmlC_Cupin_sf"/>
</dbReference>
<evidence type="ECO:0000259" key="1">
    <source>
        <dbReference type="Pfam" id="PF12973"/>
    </source>
</evidence>
<dbReference type="SUPFAM" id="SSF51182">
    <property type="entry name" value="RmlC-like cupins"/>
    <property type="match status" value="2"/>
</dbReference>
<sequence length="231" mass="25415">MNHLKLHSDLTQAVVINTQTLPWLPSPAAGVMRRLLHRDGDEVAVATSLVRYAPDSKFDRHTHDRGEEFFVLEGEFADEYGRYPAGCAVRNPWGSSHAPFTDGGCIIFVKLRQLQAEDQQRRVIDTRAAAWEPGPAAGIELMPLGGFGSEQTSLVKLAPSAGLLCRDHQGCQGGAEIFVISGELQHEQRHCGPGNWLRLPDCHQHQPLSSAQGCTFWLKTGHLPPTSRARP</sequence>
<dbReference type="Pfam" id="PF12973">
    <property type="entry name" value="Cupin_7"/>
    <property type="match status" value="2"/>
</dbReference>
<feature type="domain" description="ChrR-like cupin" evidence="1">
    <location>
        <begin position="12"/>
        <end position="114"/>
    </location>
</feature>
<dbReference type="InterPro" id="IPR014710">
    <property type="entry name" value="RmlC-like_jellyroll"/>
</dbReference>